<sequence>MKSNNFMEHIQSTKAVAAVEFALILPILLIILFATVELSTLLYDKSVITNAGREATRAGIVSSSKTDAEIQAYVQNYCLNRLITFGSNATPTVTITRPLGSSSGNPLIVTVTYSFTGLVLGQLVQPKNWTQMLTSTTIMNYE</sequence>
<keyword evidence="4" id="KW-1185">Reference proteome</keyword>
<gene>
    <name evidence="3" type="ORF">SAMN06296008_101306</name>
</gene>
<dbReference type="STRING" id="1938817.SAMN06296008_101306"/>
<keyword evidence="1" id="KW-0812">Transmembrane</keyword>
<evidence type="ECO:0000313" key="3">
    <source>
        <dbReference type="EMBL" id="SMC30915.1"/>
    </source>
</evidence>
<evidence type="ECO:0000313" key="4">
    <source>
        <dbReference type="Proteomes" id="UP000192708"/>
    </source>
</evidence>
<feature type="transmembrane region" description="Helical" evidence="1">
    <location>
        <begin position="21"/>
        <end position="43"/>
    </location>
</feature>
<name>A0A1W1Y437_9BURK</name>
<feature type="domain" description="TadE-like" evidence="2">
    <location>
        <begin position="16"/>
        <end position="57"/>
    </location>
</feature>
<dbReference type="OrthoDB" id="6165442at2"/>
<evidence type="ECO:0000256" key="1">
    <source>
        <dbReference type="SAM" id="Phobius"/>
    </source>
</evidence>
<organism evidence="3 4">
    <name type="scientific">Polynucleobacter kasalickyi</name>
    <dbReference type="NCBI Taxonomy" id="1938817"/>
    <lineage>
        <taxon>Bacteria</taxon>
        <taxon>Pseudomonadati</taxon>
        <taxon>Pseudomonadota</taxon>
        <taxon>Betaproteobacteria</taxon>
        <taxon>Burkholderiales</taxon>
        <taxon>Burkholderiaceae</taxon>
        <taxon>Polynucleobacter</taxon>
    </lineage>
</organism>
<dbReference type="EMBL" id="FWXJ01000001">
    <property type="protein sequence ID" value="SMC30915.1"/>
    <property type="molecule type" value="Genomic_DNA"/>
</dbReference>
<reference evidence="3 4" key="1">
    <citation type="submission" date="2017-04" db="EMBL/GenBank/DDBJ databases">
        <authorList>
            <person name="Afonso C.L."/>
            <person name="Miller P.J."/>
            <person name="Scott M.A."/>
            <person name="Spackman E."/>
            <person name="Goraichik I."/>
            <person name="Dimitrov K.M."/>
            <person name="Suarez D.L."/>
            <person name="Swayne D.E."/>
        </authorList>
    </citation>
    <scope>NUCLEOTIDE SEQUENCE [LARGE SCALE GENOMIC DNA]</scope>
    <source>
        <strain evidence="3 4">VK13</strain>
    </source>
</reference>
<keyword evidence="1" id="KW-0472">Membrane</keyword>
<dbReference type="Pfam" id="PF07811">
    <property type="entry name" value="TadE"/>
    <property type="match status" value="1"/>
</dbReference>
<keyword evidence="1" id="KW-1133">Transmembrane helix</keyword>
<accession>A0A1W1Y437</accession>
<evidence type="ECO:0000259" key="2">
    <source>
        <dbReference type="Pfam" id="PF07811"/>
    </source>
</evidence>
<dbReference type="Proteomes" id="UP000192708">
    <property type="component" value="Unassembled WGS sequence"/>
</dbReference>
<dbReference type="AlphaFoldDB" id="A0A1W1Y437"/>
<dbReference type="RefSeq" id="WP_084282092.1">
    <property type="nucleotide sequence ID" value="NZ_FWXJ01000001.1"/>
</dbReference>
<protein>
    <submittedName>
        <fullName evidence="3">TadE-like protein</fullName>
    </submittedName>
</protein>
<proteinExistence type="predicted"/>
<dbReference type="InterPro" id="IPR012495">
    <property type="entry name" value="TadE-like_dom"/>
</dbReference>